<evidence type="ECO:0000313" key="1">
    <source>
        <dbReference type="EMBL" id="VDO70838.1"/>
    </source>
</evidence>
<reference evidence="1 2" key="1">
    <citation type="submission" date="2018-11" db="EMBL/GenBank/DDBJ databases">
        <authorList>
            <consortium name="Pathogen Informatics"/>
        </authorList>
    </citation>
    <scope>NUCLEOTIDE SEQUENCE [LARGE SCALE GENOMIC DNA]</scope>
    <source>
        <strain evidence="1 2">Zambia</strain>
    </source>
</reference>
<dbReference type="EMBL" id="UZAI01002366">
    <property type="protein sequence ID" value="VDO70838.1"/>
    <property type="molecule type" value="Genomic_DNA"/>
</dbReference>
<sequence>MFNLNQLLILLNDLPLYLSDTQCKPELVSSINAHHNIANKQTEDDEIVFKNLKLINSTDNKSNSLIDSENNTAGVTQCDDEYDTLDELFDIAKLLSDSMDNQQIISVGKKQLKSDDDNYEQNAEKAFVNNNNNNNGGGGGNIGYQPSQTADNNLISSRNVEIKQVVIGYPDRMSIVMEENDDDYVDGNDEDYASEASINQEECHKNNEILVDELSSDQQDMSKDSSQEQITEFVDSLNEHLRIESRSSSTSDVTTIDENDVACEIEIHPQPLDHWVEDSYATVVRHTPVVTPTTVTPVNTANHNTEIDNLIQENLEVYNPHEEYAKKQFDSKLGIGYNYYNEFAETEEFEDMNNGTNHQLPSETRLRTIPLERFITDEQHINVENLKHQSQTMQNYCDSESLVKMNVVPDDNLEDRTRWRTCPSLIVSPIDVACNTLA</sequence>
<gene>
    <name evidence="1" type="ORF">SMRZ_LOCUS6388</name>
</gene>
<dbReference type="STRING" id="48269.A0A183LRG3"/>
<proteinExistence type="predicted"/>
<keyword evidence="2" id="KW-1185">Reference proteome</keyword>
<organism evidence="1 2">
    <name type="scientific">Schistosoma margrebowiei</name>
    <dbReference type="NCBI Taxonomy" id="48269"/>
    <lineage>
        <taxon>Eukaryota</taxon>
        <taxon>Metazoa</taxon>
        <taxon>Spiralia</taxon>
        <taxon>Lophotrochozoa</taxon>
        <taxon>Platyhelminthes</taxon>
        <taxon>Trematoda</taxon>
        <taxon>Digenea</taxon>
        <taxon>Strigeidida</taxon>
        <taxon>Schistosomatoidea</taxon>
        <taxon>Schistosomatidae</taxon>
        <taxon>Schistosoma</taxon>
    </lineage>
</organism>
<evidence type="ECO:0000313" key="2">
    <source>
        <dbReference type="Proteomes" id="UP000277204"/>
    </source>
</evidence>
<protein>
    <submittedName>
        <fullName evidence="1">Uncharacterized protein</fullName>
    </submittedName>
</protein>
<accession>A0A183LRG3</accession>
<dbReference type="Proteomes" id="UP000277204">
    <property type="component" value="Unassembled WGS sequence"/>
</dbReference>
<name>A0A183LRG3_9TREM</name>
<dbReference type="AlphaFoldDB" id="A0A183LRG3"/>